<reference evidence="1" key="2">
    <citation type="journal article" date="2022" name="New Phytol.">
        <title>Evolutionary transition to the ectomycorrhizal habit in the genomes of a hyperdiverse lineage of mushroom-forming fungi.</title>
        <authorList>
            <person name="Looney B."/>
            <person name="Miyauchi S."/>
            <person name="Morin E."/>
            <person name="Drula E."/>
            <person name="Courty P.E."/>
            <person name="Kohler A."/>
            <person name="Kuo A."/>
            <person name="LaButti K."/>
            <person name="Pangilinan J."/>
            <person name="Lipzen A."/>
            <person name="Riley R."/>
            <person name="Andreopoulos W."/>
            <person name="He G."/>
            <person name="Johnson J."/>
            <person name="Nolan M."/>
            <person name="Tritt A."/>
            <person name="Barry K.W."/>
            <person name="Grigoriev I.V."/>
            <person name="Nagy L.G."/>
            <person name="Hibbett D."/>
            <person name="Henrissat B."/>
            <person name="Matheny P.B."/>
            <person name="Labbe J."/>
            <person name="Martin F.M."/>
        </authorList>
    </citation>
    <scope>NUCLEOTIDE SEQUENCE</scope>
    <source>
        <strain evidence="1">EC-137</strain>
    </source>
</reference>
<keyword evidence="2" id="KW-1185">Reference proteome</keyword>
<name>A0ACB8QFA3_9AGAM</name>
<gene>
    <name evidence="1" type="ORF">K488DRAFT_72297</name>
</gene>
<evidence type="ECO:0000313" key="2">
    <source>
        <dbReference type="Proteomes" id="UP000814128"/>
    </source>
</evidence>
<proteinExistence type="predicted"/>
<sequence>MSTAPSDPVPSSSTGAVQPDSDGTGIHAGREHLSSPHLPGGDANGQSKDQNAIIKTITEMDDALRKIKALAPKLGGGLPLYLAADSTHDRLVETGHFFDTMLKYNGVSRVMAQDFHYNLTELHASLGDLQKCLEDYGEYFEVAEVAKLFRFQEVLENYMTETGKGAKCIPPLVTEQDNEASNMLSIITIATFQSSVTIAGIQTTSSGGTTTSGLIAVVNAFCLPATGGFAPQRLAVIFLATVLYYVLAMHSKTKPYDRPYEDVPLALVMVYDLSGRDDPTIVVKEKFIAEGLLWSPLTNKLLVIGKQAVSTAPVTKPNTALVWSLESDDIGKPRTPQLQLEDASWISWLSDDELLARRADSSALGVYKLSSREWEPFPYETLRLNIDVVAINTAFNGKRYIMVSGSSQDKDGDEENIGSPVVVVFDTASTAGGGIDVDVSHPVKSMTFTRDGNFVLLDFVDEDNNSELWSFQGFDDSKAPAAPLLKVRQYKAEGRQQCSGRSFFGGGDEFVLRMGTVAPLLKISPSLLGLSEFHLFGVDGSQNAIQIALASTREDTGHVVEIMELQWTASDTRMPASLNDLLSCPWESDVMGGAPILYELFILRA</sequence>
<dbReference type="Proteomes" id="UP000814128">
    <property type="component" value="Unassembled WGS sequence"/>
</dbReference>
<organism evidence="1 2">
    <name type="scientific">Vararia minispora EC-137</name>
    <dbReference type="NCBI Taxonomy" id="1314806"/>
    <lineage>
        <taxon>Eukaryota</taxon>
        <taxon>Fungi</taxon>
        <taxon>Dikarya</taxon>
        <taxon>Basidiomycota</taxon>
        <taxon>Agaricomycotina</taxon>
        <taxon>Agaricomycetes</taxon>
        <taxon>Russulales</taxon>
        <taxon>Lachnocladiaceae</taxon>
        <taxon>Vararia</taxon>
    </lineage>
</organism>
<comment type="caution">
    <text evidence="1">The sequence shown here is derived from an EMBL/GenBank/DDBJ whole genome shotgun (WGS) entry which is preliminary data.</text>
</comment>
<dbReference type="EMBL" id="MU273629">
    <property type="protein sequence ID" value="KAI0030290.1"/>
    <property type="molecule type" value="Genomic_DNA"/>
</dbReference>
<accession>A0ACB8QFA3</accession>
<reference evidence="1" key="1">
    <citation type="submission" date="2021-02" db="EMBL/GenBank/DDBJ databases">
        <authorList>
            <consortium name="DOE Joint Genome Institute"/>
            <person name="Ahrendt S."/>
            <person name="Looney B.P."/>
            <person name="Miyauchi S."/>
            <person name="Morin E."/>
            <person name="Drula E."/>
            <person name="Courty P.E."/>
            <person name="Chicoki N."/>
            <person name="Fauchery L."/>
            <person name="Kohler A."/>
            <person name="Kuo A."/>
            <person name="Labutti K."/>
            <person name="Pangilinan J."/>
            <person name="Lipzen A."/>
            <person name="Riley R."/>
            <person name="Andreopoulos W."/>
            <person name="He G."/>
            <person name="Johnson J."/>
            <person name="Barry K.W."/>
            <person name="Grigoriev I.V."/>
            <person name="Nagy L."/>
            <person name="Hibbett D."/>
            <person name="Henrissat B."/>
            <person name="Matheny P.B."/>
            <person name="Labbe J."/>
            <person name="Martin F."/>
        </authorList>
    </citation>
    <scope>NUCLEOTIDE SEQUENCE</scope>
    <source>
        <strain evidence="1">EC-137</strain>
    </source>
</reference>
<protein>
    <submittedName>
        <fullName evidence="1">Uncharacterized protein</fullName>
    </submittedName>
</protein>
<evidence type="ECO:0000313" key="1">
    <source>
        <dbReference type="EMBL" id="KAI0030290.1"/>
    </source>
</evidence>